<accession>A0A8X6FWV6</accession>
<comment type="caution">
    <text evidence="1">The sequence shown here is derived from an EMBL/GenBank/DDBJ whole genome shotgun (WGS) entry which is preliminary data.</text>
</comment>
<reference evidence="1" key="1">
    <citation type="submission" date="2020-07" db="EMBL/GenBank/DDBJ databases">
        <title>Multicomponent nature underlies the extraordinary mechanical properties of spider dragline silk.</title>
        <authorList>
            <person name="Kono N."/>
            <person name="Nakamura H."/>
            <person name="Mori M."/>
            <person name="Yoshida Y."/>
            <person name="Ohtoshi R."/>
            <person name="Malay A.D."/>
            <person name="Moran D.A.P."/>
            <person name="Tomita M."/>
            <person name="Numata K."/>
            <person name="Arakawa K."/>
        </authorList>
    </citation>
    <scope>NUCLEOTIDE SEQUENCE</scope>
</reference>
<proteinExistence type="predicted"/>
<dbReference type="EMBL" id="BMAO01003957">
    <property type="protein sequence ID" value="GFQ91270.1"/>
    <property type="molecule type" value="Genomic_DNA"/>
</dbReference>
<evidence type="ECO:0000313" key="1">
    <source>
        <dbReference type="EMBL" id="GFQ91270.1"/>
    </source>
</evidence>
<name>A0A8X6FWV6_TRICU</name>
<protein>
    <submittedName>
        <fullName evidence="1">Uncharacterized protein</fullName>
    </submittedName>
</protein>
<dbReference type="Proteomes" id="UP000887116">
    <property type="component" value="Unassembled WGS sequence"/>
</dbReference>
<keyword evidence="2" id="KW-1185">Reference proteome</keyword>
<dbReference type="AlphaFoldDB" id="A0A8X6FWV6"/>
<dbReference type="OrthoDB" id="10371983at2759"/>
<organism evidence="1 2">
    <name type="scientific">Trichonephila clavata</name>
    <name type="common">Joro spider</name>
    <name type="synonym">Nephila clavata</name>
    <dbReference type="NCBI Taxonomy" id="2740835"/>
    <lineage>
        <taxon>Eukaryota</taxon>
        <taxon>Metazoa</taxon>
        <taxon>Ecdysozoa</taxon>
        <taxon>Arthropoda</taxon>
        <taxon>Chelicerata</taxon>
        <taxon>Arachnida</taxon>
        <taxon>Araneae</taxon>
        <taxon>Araneomorphae</taxon>
        <taxon>Entelegynae</taxon>
        <taxon>Araneoidea</taxon>
        <taxon>Nephilidae</taxon>
        <taxon>Trichonephila</taxon>
    </lineage>
</organism>
<sequence length="98" mass="11431">MATCSKAKAKIPHPKRLENENRTFGKTFSNLLAQESKTKMALDGIIFFNITHSDRYFFFWMSFCPPGRKLRGIFDDFSTKSCLFLQLKKESYIFCNSI</sequence>
<gene>
    <name evidence="1" type="ORF">TNCT_319641</name>
</gene>
<evidence type="ECO:0000313" key="2">
    <source>
        <dbReference type="Proteomes" id="UP000887116"/>
    </source>
</evidence>